<organism evidence="1 2">
    <name type="scientific">Paraflavisolibacter caeni</name>
    <dbReference type="NCBI Taxonomy" id="2982496"/>
    <lineage>
        <taxon>Bacteria</taxon>
        <taxon>Pseudomonadati</taxon>
        <taxon>Bacteroidota</taxon>
        <taxon>Chitinophagia</taxon>
        <taxon>Chitinophagales</taxon>
        <taxon>Chitinophagaceae</taxon>
        <taxon>Paraflavisolibacter</taxon>
    </lineage>
</organism>
<reference evidence="1" key="1">
    <citation type="submission" date="2022-09" db="EMBL/GenBank/DDBJ databases">
        <authorList>
            <person name="Yuan C."/>
            <person name="Ke Z."/>
        </authorList>
    </citation>
    <scope>NUCLEOTIDE SEQUENCE</scope>
    <source>
        <strain evidence="1">LB-8</strain>
    </source>
</reference>
<evidence type="ECO:0000313" key="2">
    <source>
        <dbReference type="Proteomes" id="UP001155483"/>
    </source>
</evidence>
<protein>
    <submittedName>
        <fullName evidence="1">Uncharacterized protein</fullName>
    </submittedName>
</protein>
<sequence length="321" mass="37187">MKLFKKILSKFNGLQYNQEYLCLAKEKLVSPLHVYIIKNNLVLDDITSDHLFVGYSPLIFALPDKKELDTHITVCLTAKPQLPNTSIRKKEVIAQLVLQKKYRQCCEGITILYYVGLNGRHQFLSPLQQSINDIYNLLYNQRKDNVFLNSNLYKQVQIAYSLPRVISLITVGNTIQLFNLFPTDLQGPFEDHYLISLRHEGKACAQVEDAKRILLCNVDASCFSYVYQLGKNHMQPLKEKSSFLFSKVESITFNLPIPQHALKYQELELKDAFICGIHKILLFKVIHVETLNNSPSTLAHIHNYYATWRKTKQLEGNYLFR</sequence>
<evidence type="ECO:0000313" key="1">
    <source>
        <dbReference type="EMBL" id="MCU7548973.1"/>
    </source>
</evidence>
<accession>A0A9X2XWF9</accession>
<dbReference type="EMBL" id="JAOTIF010000003">
    <property type="protein sequence ID" value="MCU7548973.1"/>
    <property type="molecule type" value="Genomic_DNA"/>
</dbReference>
<keyword evidence="2" id="KW-1185">Reference proteome</keyword>
<dbReference type="AlphaFoldDB" id="A0A9X2XWF9"/>
<name>A0A9X2XWF9_9BACT</name>
<comment type="caution">
    <text evidence="1">The sequence shown here is derived from an EMBL/GenBank/DDBJ whole genome shotgun (WGS) entry which is preliminary data.</text>
</comment>
<reference evidence="1" key="2">
    <citation type="submission" date="2023-04" db="EMBL/GenBank/DDBJ databases">
        <title>Paracnuella aquatica gen. nov., sp. nov., a member of the family Chitinophagaceae isolated from a hot spring.</title>
        <authorList>
            <person name="Wang C."/>
        </authorList>
    </citation>
    <scope>NUCLEOTIDE SEQUENCE</scope>
    <source>
        <strain evidence="1">LB-8</strain>
    </source>
</reference>
<gene>
    <name evidence="1" type="ORF">OCK74_07585</name>
</gene>
<dbReference type="Proteomes" id="UP001155483">
    <property type="component" value="Unassembled WGS sequence"/>
</dbReference>
<proteinExistence type="predicted"/>
<dbReference type="RefSeq" id="WP_279296417.1">
    <property type="nucleotide sequence ID" value="NZ_JAOTIF010000003.1"/>
</dbReference>